<keyword evidence="7 15" id="KW-0963">Cytoplasm</keyword>
<dbReference type="InterPro" id="IPR000182">
    <property type="entry name" value="GNAT_dom"/>
</dbReference>
<dbReference type="InterPro" id="IPR023148">
    <property type="entry name" value="tRNA_m1G_MeTrfase_C_sf"/>
</dbReference>
<dbReference type="InterPro" id="IPR029026">
    <property type="entry name" value="tRNA_m1G_MTases_N"/>
</dbReference>
<comment type="catalytic activity">
    <reaction evidence="14 15">
        <text>guanosine(37) in tRNA + S-adenosyl-L-methionine = N(1)-methylguanosine(37) in tRNA + S-adenosyl-L-homocysteine + H(+)</text>
        <dbReference type="Rhea" id="RHEA:36899"/>
        <dbReference type="Rhea" id="RHEA-COMP:10145"/>
        <dbReference type="Rhea" id="RHEA-COMP:10147"/>
        <dbReference type="ChEBI" id="CHEBI:15378"/>
        <dbReference type="ChEBI" id="CHEBI:57856"/>
        <dbReference type="ChEBI" id="CHEBI:59789"/>
        <dbReference type="ChEBI" id="CHEBI:73542"/>
        <dbReference type="ChEBI" id="CHEBI:74269"/>
        <dbReference type="EC" id="2.1.1.228"/>
    </reaction>
</comment>
<dbReference type="Pfam" id="PF00583">
    <property type="entry name" value="Acetyltransf_1"/>
    <property type="match status" value="1"/>
</dbReference>
<dbReference type="EC" id="2.1.1.228" evidence="5 15"/>
<comment type="similarity">
    <text evidence="3 15">Belongs to the RNA methyltransferase TrmD family.</text>
</comment>
<comment type="subunit">
    <text evidence="4 15">Homodimer.</text>
</comment>
<dbReference type="InterPro" id="IPR002649">
    <property type="entry name" value="tRNA_m1G_MeTrfase_TrmD"/>
</dbReference>
<evidence type="ECO:0000256" key="14">
    <source>
        <dbReference type="ARBA" id="ARBA00047783"/>
    </source>
</evidence>
<evidence type="ECO:0000256" key="3">
    <source>
        <dbReference type="ARBA" id="ARBA00007630"/>
    </source>
</evidence>
<dbReference type="Gene3D" id="1.10.1270.20">
    <property type="entry name" value="tRNA(m1g37)methyltransferase, domain 2"/>
    <property type="match status" value="1"/>
</dbReference>
<dbReference type="GO" id="GO:0002939">
    <property type="term" value="P:tRNA N1-guanine methylation"/>
    <property type="evidence" value="ECO:0007669"/>
    <property type="project" value="TreeGrafter"/>
</dbReference>
<dbReference type="Proteomes" id="UP000886803">
    <property type="component" value="Unassembled WGS sequence"/>
</dbReference>
<comment type="function">
    <text evidence="1 15">Specifically methylates guanosine-37 in various tRNAs.</text>
</comment>
<dbReference type="Pfam" id="PF01746">
    <property type="entry name" value="tRNA_m1G_MT"/>
    <property type="match status" value="1"/>
</dbReference>
<comment type="caution">
    <text evidence="17">The sequence shown here is derived from an EMBL/GenBank/DDBJ whole genome shotgun (WGS) entry which is preliminary data.</text>
</comment>
<organism evidence="17 18">
    <name type="scientific">Candidatus Gemmiger avicola</name>
    <dbReference type="NCBI Taxonomy" id="2838605"/>
    <lineage>
        <taxon>Bacteria</taxon>
        <taxon>Bacillati</taxon>
        <taxon>Bacillota</taxon>
        <taxon>Clostridia</taxon>
        <taxon>Eubacteriales</taxon>
        <taxon>Gemmiger</taxon>
    </lineage>
</organism>
<dbReference type="InterPro" id="IPR016181">
    <property type="entry name" value="Acyl_CoA_acyltransferase"/>
</dbReference>
<dbReference type="NCBIfam" id="NF000648">
    <property type="entry name" value="PRK00026.1"/>
    <property type="match status" value="1"/>
</dbReference>
<dbReference type="CDD" id="cd18080">
    <property type="entry name" value="TrmD-like"/>
    <property type="match status" value="1"/>
</dbReference>
<gene>
    <name evidence="15 17" type="primary">trmD</name>
    <name evidence="17" type="ORF">H9945_10950</name>
</gene>
<proteinExistence type="inferred from homology"/>
<dbReference type="InterPro" id="IPR016009">
    <property type="entry name" value="tRNA_MeTrfase_TRMD/TRM10"/>
</dbReference>
<dbReference type="EMBL" id="DWYG01000185">
    <property type="protein sequence ID" value="HJB43002.1"/>
    <property type="molecule type" value="Genomic_DNA"/>
</dbReference>
<evidence type="ECO:0000256" key="12">
    <source>
        <dbReference type="ARBA" id="ARBA00029736"/>
    </source>
</evidence>
<evidence type="ECO:0000256" key="5">
    <source>
        <dbReference type="ARBA" id="ARBA00012807"/>
    </source>
</evidence>
<sequence length="412" mass="45893">MRIDIVTLFPELCDQVLSTSILGRARAKGLFEAHCHQIRDYTLNKQRQTDDYPYGGGCGMVLYAQPIADCLRAVQAQCAEQGRARPHIVFLTAGGQPYNQGIAKRLAACDSLTLVCGHYEGIDERVIEAFADEEISIGDYVLTGGELASLVVADSVLRLQPGVLAEAQGFQEESHWDGLLEYPQYTRPETWEGRAVPPVLLTGDHEKIAAWRAKQSHARTMRRRPDLYETWCRAHPLAPGRWKRSERAVLIRKEEDWRAAAAIYAAGWQQLCAEVCTQEYLAQHTPDYMQAKLAEDRAAGWALYLHSTAGAPDAIVGVCHKTGEIGRLYVTPEAQGRGIGAKMLDFARKKLAEHPQPFLSVLDTNQRAIALYLRMGFRPAGVIAVYDPAETDSASRYCREVKFVYTPTKSDV</sequence>
<evidence type="ECO:0000256" key="1">
    <source>
        <dbReference type="ARBA" id="ARBA00002634"/>
    </source>
</evidence>
<dbReference type="GO" id="GO:0005829">
    <property type="term" value="C:cytosol"/>
    <property type="evidence" value="ECO:0007669"/>
    <property type="project" value="TreeGrafter"/>
</dbReference>
<dbReference type="PANTHER" id="PTHR46417">
    <property type="entry name" value="TRNA (GUANINE-N(1)-)-METHYLTRANSFERASE"/>
    <property type="match status" value="1"/>
</dbReference>
<comment type="subcellular location">
    <subcellularLocation>
        <location evidence="2 15">Cytoplasm</location>
    </subcellularLocation>
</comment>
<evidence type="ECO:0000256" key="2">
    <source>
        <dbReference type="ARBA" id="ARBA00004496"/>
    </source>
</evidence>
<keyword evidence="9 15" id="KW-0808">Transferase</keyword>
<dbReference type="HAMAP" id="MF_00605">
    <property type="entry name" value="TrmD"/>
    <property type="match status" value="1"/>
</dbReference>
<dbReference type="Gene3D" id="3.40.630.30">
    <property type="match status" value="1"/>
</dbReference>
<evidence type="ECO:0000313" key="17">
    <source>
        <dbReference type="EMBL" id="HJB43002.1"/>
    </source>
</evidence>
<keyword evidence="10 15" id="KW-0949">S-adenosyl-L-methionine</keyword>
<dbReference type="FunFam" id="3.40.1280.10:FF:000001">
    <property type="entry name" value="tRNA (guanine-N(1)-)-methyltransferase"/>
    <property type="match status" value="1"/>
</dbReference>
<reference evidence="17" key="1">
    <citation type="journal article" date="2021" name="PeerJ">
        <title>Extensive microbial diversity within the chicken gut microbiome revealed by metagenomics and culture.</title>
        <authorList>
            <person name="Gilroy R."/>
            <person name="Ravi A."/>
            <person name="Getino M."/>
            <person name="Pursley I."/>
            <person name="Horton D.L."/>
            <person name="Alikhan N.F."/>
            <person name="Baker D."/>
            <person name="Gharbi K."/>
            <person name="Hall N."/>
            <person name="Watson M."/>
            <person name="Adriaenssens E.M."/>
            <person name="Foster-Nyarko E."/>
            <person name="Jarju S."/>
            <person name="Secka A."/>
            <person name="Antonio M."/>
            <person name="Oren A."/>
            <person name="Chaudhuri R.R."/>
            <person name="La Ragione R."/>
            <person name="Hildebrand F."/>
            <person name="Pallen M.J."/>
        </authorList>
    </citation>
    <scope>NUCLEOTIDE SEQUENCE</scope>
    <source>
        <strain evidence="17">ChiBcec8-13705</strain>
    </source>
</reference>
<evidence type="ECO:0000256" key="9">
    <source>
        <dbReference type="ARBA" id="ARBA00022679"/>
    </source>
</evidence>
<dbReference type="SUPFAM" id="SSF75217">
    <property type="entry name" value="alpha/beta knot"/>
    <property type="match status" value="1"/>
</dbReference>
<feature type="binding site" evidence="15">
    <location>
        <begin position="137"/>
        <end position="142"/>
    </location>
    <ligand>
        <name>S-adenosyl-L-methionine</name>
        <dbReference type="ChEBI" id="CHEBI:59789"/>
    </ligand>
</feature>
<dbReference type="PANTHER" id="PTHR46417:SF1">
    <property type="entry name" value="TRNA (GUANINE-N(1)-)-METHYLTRANSFERASE"/>
    <property type="match status" value="1"/>
</dbReference>
<evidence type="ECO:0000256" key="7">
    <source>
        <dbReference type="ARBA" id="ARBA00022490"/>
    </source>
</evidence>
<dbReference type="GO" id="GO:0052906">
    <property type="term" value="F:tRNA (guanine(37)-N1)-methyltransferase activity"/>
    <property type="evidence" value="ECO:0007669"/>
    <property type="project" value="UniProtKB-UniRule"/>
</dbReference>
<keyword evidence="8 15" id="KW-0489">Methyltransferase</keyword>
<evidence type="ECO:0000259" key="16">
    <source>
        <dbReference type="PROSITE" id="PS51186"/>
    </source>
</evidence>
<dbReference type="InterPro" id="IPR029028">
    <property type="entry name" value="Alpha/beta_knot_MTases"/>
</dbReference>
<dbReference type="AlphaFoldDB" id="A0A9D2M8F2"/>
<evidence type="ECO:0000256" key="6">
    <source>
        <dbReference type="ARBA" id="ARBA00014679"/>
    </source>
</evidence>
<dbReference type="Gene3D" id="3.40.1280.10">
    <property type="match status" value="1"/>
</dbReference>
<evidence type="ECO:0000256" key="13">
    <source>
        <dbReference type="ARBA" id="ARBA00033392"/>
    </source>
</evidence>
<feature type="domain" description="N-acetyltransferase" evidence="16">
    <location>
        <begin position="247"/>
        <end position="399"/>
    </location>
</feature>
<evidence type="ECO:0000256" key="15">
    <source>
        <dbReference type="HAMAP-Rule" id="MF_00605"/>
    </source>
</evidence>
<dbReference type="PROSITE" id="PS51186">
    <property type="entry name" value="GNAT"/>
    <property type="match status" value="1"/>
</dbReference>
<keyword evidence="11 15" id="KW-0819">tRNA processing</keyword>
<evidence type="ECO:0000256" key="10">
    <source>
        <dbReference type="ARBA" id="ARBA00022691"/>
    </source>
</evidence>
<name>A0A9D2M8F2_9FIRM</name>
<dbReference type="GO" id="GO:0016747">
    <property type="term" value="F:acyltransferase activity, transferring groups other than amino-acyl groups"/>
    <property type="evidence" value="ECO:0007669"/>
    <property type="project" value="InterPro"/>
</dbReference>
<dbReference type="NCBIfam" id="TIGR00088">
    <property type="entry name" value="trmD"/>
    <property type="match status" value="1"/>
</dbReference>
<evidence type="ECO:0000256" key="4">
    <source>
        <dbReference type="ARBA" id="ARBA00011738"/>
    </source>
</evidence>
<evidence type="ECO:0000256" key="8">
    <source>
        <dbReference type="ARBA" id="ARBA00022603"/>
    </source>
</evidence>
<reference evidence="17" key="2">
    <citation type="submission" date="2021-04" db="EMBL/GenBank/DDBJ databases">
        <authorList>
            <person name="Gilroy R."/>
        </authorList>
    </citation>
    <scope>NUCLEOTIDE SEQUENCE</scope>
    <source>
        <strain evidence="17">ChiBcec8-13705</strain>
    </source>
</reference>
<evidence type="ECO:0000313" key="18">
    <source>
        <dbReference type="Proteomes" id="UP000886803"/>
    </source>
</evidence>
<accession>A0A9D2M8F2</accession>
<dbReference type="SUPFAM" id="SSF55729">
    <property type="entry name" value="Acyl-CoA N-acyltransferases (Nat)"/>
    <property type="match status" value="1"/>
</dbReference>
<dbReference type="CDD" id="cd04301">
    <property type="entry name" value="NAT_SF"/>
    <property type="match status" value="1"/>
</dbReference>
<feature type="binding site" evidence="15">
    <location>
        <position position="117"/>
    </location>
    <ligand>
        <name>S-adenosyl-L-methionine</name>
        <dbReference type="ChEBI" id="CHEBI:59789"/>
    </ligand>
</feature>
<evidence type="ECO:0000256" key="11">
    <source>
        <dbReference type="ARBA" id="ARBA00022694"/>
    </source>
</evidence>
<protein>
    <recommendedName>
        <fullName evidence="6 15">tRNA (guanine-N(1)-)-methyltransferase</fullName>
        <ecNumber evidence="5 15">2.1.1.228</ecNumber>
    </recommendedName>
    <alternativeName>
        <fullName evidence="12 15">M1G-methyltransferase</fullName>
    </alternativeName>
    <alternativeName>
        <fullName evidence="13 15">tRNA [GM37] methyltransferase</fullName>
    </alternativeName>
</protein>